<proteinExistence type="inferred from homology"/>
<evidence type="ECO:0000256" key="1">
    <source>
        <dbReference type="ARBA" id="ARBA00007118"/>
    </source>
</evidence>
<gene>
    <name evidence="10" type="ORF">OMP40_21555</name>
</gene>
<keyword evidence="11" id="KW-1185">Reference proteome</keyword>
<comment type="similarity">
    <text evidence="1 7">Belongs to the nitroreductase family.</text>
</comment>
<feature type="binding site" description="in other chain" evidence="8">
    <location>
        <begin position="10"/>
        <end position="12"/>
    </location>
    <ligand>
        <name>FMN</name>
        <dbReference type="ChEBI" id="CHEBI:58210"/>
        <note>ligand shared between dimeric partners</note>
    </ligand>
</feature>
<dbReference type="AlphaFoldDB" id="A0A9X4KWM2"/>
<feature type="binding site" evidence="8">
    <location>
        <position position="39"/>
    </location>
    <ligand>
        <name>FMN</name>
        <dbReference type="ChEBI" id="CHEBI:58210"/>
        <note>ligand shared between dimeric partners</note>
    </ligand>
</feature>
<evidence type="ECO:0000256" key="5">
    <source>
        <dbReference type="ARBA" id="ARBA00023002"/>
    </source>
</evidence>
<organism evidence="10 11">
    <name type="scientific">Cohnella rhizosphaerae</name>
    <dbReference type="NCBI Taxonomy" id="1457232"/>
    <lineage>
        <taxon>Bacteria</taxon>
        <taxon>Bacillati</taxon>
        <taxon>Bacillota</taxon>
        <taxon>Bacilli</taxon>
        <taxon>Bacillales</taxon>
        <taxon>Paenibacillaceae</taxon>
        <taxon>Cohnella</taxon>
    </lineage>
</organism>
<keyword evidence="4 7" id="KW-0521">NADP</keyword>
<dbReference type="InterPro" id="IPR029479">
    <property type="entry name" value="Nitroreductase"/>
</dbReference>
<dbReference type="InterPro" id="IPR052530">
    <property type="entry name" value="NAD(P)H_nitroreductase"/>
</dbReference>
<dbReference type="Proteomes" id="UP001153404">
    <property type="component" value="Unassembled WGS sequence"/>
</dbReference>
<sequence length="191" mass="20634">MELMEAIKGRRSIGKVKDEPVARELIEQVIEAATWAPSHHKTEPWRFVVMSGEGRRALGRAYAAMAESAVAGMNEQDRADRLAREEAKALRSPVVIVAVSSPAVDHPRAVLWEERAAAHAAVQNLLLAAHAAGLGAVWRTGDGLGNPEMAKTFELTGNEEIVGFVYVGYPDMAAPAAARISVADKTRWIEA</sequence>
<dbReference type="EC" id="1.-.-.-" evidence="7"/>
<reference evidence="10" key="1">
    <citation type="submission" date="2022-10" db="EMBL/GenBank/DDBJ databases">
        <title>Comparative genomic analysis of Cohnella hashimotonis sp. nov., isolated from the International Space Station.</title>
        <authorList>
            <person name="Simpson A."/>
            <person name="Venkateswaran K."/>
        </authorList>
    </citation>
    <scope>NUCLEOTIDE SEQUENCE</scope>
    <source>
        <strain evidence="10">DSM 28161</strain>
    </source>
</reference>
<feature type="domain" description="Nitroreductase" evidence="9">
    <location>
        <begin position="7"/>
        <end position="169"/>
    </location>
</feature>
<dbReference type="Gene3D" id="3.40.109.10">
    <property type="entry name" value="NADH Oxidase"/>
    <property type="match status" value="1"/>
</dbReference>
<keyword evidence="6 7" id="KW-0520">NAD</keyword>
<evidence type="ECO:0000259" key="9">
    <source>
        <dbReference type="Pfam" id="PF00881"/>
    </source>
</evidence>
<dbReference type="PIRSF" id="PIRSF000232">
    <property type="entry name" value="YdjA"/>
    <property type="match status" value="1"/>
</dbReference>
<dbReference type="Pfam" id="PF00881">
    <property type="entry name" value="Nitroreductase"/>
    <property type="match status" value="1"/>
</dbReference>
<comment type="cofactor">
    <cofactor evidence="8">
        <name>FMN</name>
        <dbReference type="ChEBI" id="CHEBI:58210"/>
    </cofactor>
    <text evidence="8">Binds 1 FMN per subunit.</text>
</comment>
<evidence type="ECO:0000313" key="11">
    <source>
        <dbReference type="Proteomes" id="UP001153404"/>
    </source>
</evidence>
<evidence type="ECO:0000256" key="3">
    <source>
        <dbReference type="ARBA" id="ARBA00022643"/>
    </source>
</evidence>
<dbReference type="PANTHER" id="PTHR43821:SF1">
    <property type="entry name" value="NAD(P)H NITROREDUCTASE YDJA-RELATED"/>
    <property type="match status" value="1"/>
</dbReference>
<evidence type="ECO:0000256" key="7">
    <source>
        <dbReference type="PIRNR" id="PIRNR000232"/>
    </source>
</evidence>
<dbReference type="CDD" id="cd02135">
    <property type="entry name" value="YdjA-like"/>
    <property type="match status" value="1"/>
</dbReference>
<dbReference type="GO" id="GO:0016491">
    <property type="term" value="F:oxidoreductase activity"/>
    <property type="evidence" value="ECO:0007669"/>
    <property type="project" value="UniProtKB-UniRule"/>
</dbReference>
<dbReference type="SUPFAM" id="SSF55469">
    <property type="entry name" value="FMN-dependent nitroreductase-like"/>
    <property type="match status" value="1"/>
</dbReference>
<dbReference type="PANTHER" id="PTHR43821">
    <property type="entry name" value="NAD(P)H NITROREDUCTASE YDJA-RELATED"/>
    <property type="match status" value="1"/>
</dbReference>
<evidence type="ECO:0000256" key="4">
    <source>
        <dbReference type="ARBA" id="ARBA00022857"/>
    </source>
</evidence>
<comment type="caution">
    <text evidence="10">The sequence shown here is derived from an EMBL/GenBank/DDBJ whole genome shotgun (WGS) entry which is preliminary data.</text>
</comment>
<evidence type="ECO:0000313" key="10">
    <source>
        <dbReference type="EMBL" id="MDG0811666.1"/>
    </source>
</evidence>
<feature type="binding site" description="in other chain" evidence="8">
    <location>
        <begin position="138"/>
        <end position="140"/>
    </location>
    <ligand>
        <name>FMN</name>
        <dbReference type="ChEBI" id="CHEBI:58210"/>
        <note>ligand shared between dimeric partners</note>
    </ligand>
</feature>
<dbReference type="EMBL" id="JAPDIA010000007">
    <property type="protein sequence ID" value="MDG0811666.1"/>
    <property type="molecule type" value="Genomic_DNA"/>
</dbReference>
<dbReference type="InterPro" id="IPR026021">
    <property type="entry name" value="YdjA-like"/>
</dbReference>
<evidence type="ECO:0000256" key="2">
    <source>
        <dbReference type="ARBA" id="ARBA00022630"/>
    </source>
</evidence>
<accession>A0A9X4KWM2</accession>
<keyword evidence="5 7" id="KW-0560">Oxidoreductase</keyword>
<name>A0A9X4KWM2_9BACL</name>
<protein>
    <recommendedName>
        <fullName evidence="7">Putative NAD(P)H nitroreductase</fullName>
        <ecNumber evidence="7">1.-.-.-</ecNumber>
    </recommendedName>
</protein>
<evidence type="ECO:0000256" key="8">
    <source>
        <dbReference type="PIRSR" id="PIRSR000232-1"/>
    </source>
</evidence>
<keyword evidence="2 7" id="KW-0285">Flavoprotein</keyword>
<dbReference type="RefSeq" id="WP_277534433.1">
    <property type="nucleotide sequence ID" value="NZ_JAPDIA010000007.1"/>
</dbReference>
<evidence type="ECO:0000256" key="6">
    <source>
        <dbReference type="ARBA" id="ARBA00023027"/>
    </source>
</evidence>
<dbReference type="InterPro" id="IPR000415">
    <property type="entry name" value="Nitroreductase-like"/>
</dbReference>
<keyword evidence="3 7" id="KW-0288">FMN</keyword>